<keyword evidence="2" id="KW-1185">Reference proteome</keyword>
<evidence type="ECO:0000313" key="1">
    <source>
        <dbReference type="EMBL" id="MBP1047133.1"/>
    </source>
</evidence>
<proteinExistence type="predicted"/>
<reference evidence="1 2" key="1">
    <citation type="submission" date="2020-12" db="EMBL/GenBank/DDBJ databases">
        <title>Vagococcus allomyrinae sp. nov. and Enterococcus lavae sp. nov., isolated from the larvae of Allomyrina dichotoma.</title>
        <authorList>
            <person name="Lee S.D."/>
        </authorList>
    </citation>
    <scope>NUCLEOTIDE SEQUENCE [LARGE SCALE GENOMIC DNA]</scope>
    <source>
        <strain evidence="1 2">BWM-S5</strain>
    </source>
</reference>
<dbReference type="EMBL" id="JAEDXU010000006">
    <property type="protein sequence ID" value="MBP1047133.1"/>
    <property type="molecule type" value="Genomic_DNA"/>
</dbReference>
<sequence length="177" mass="20972">MYKLHEVAKRIKDLVREHGLNSDVPEKEIESRFDSLFHNSETIEYLEKRVAFYEEHYNGVNNDDLDELVDIFLPLFAKELNEKLKNPPFVMIDEYLADLKQSVCSYIRSRYDITEEKFEQVFYENPSFESTKSGMEKIADEDGKVYDDAMRTVRADDYEQLVYGIMHSLDQENTKRS</sequence>
<gene>
    <name evidence="1" type="ORF">I6N96_12700</name>
</gene>
<organism evidence="1 2">
    <name type="scientific">Enterococcus larvae</name>
    <dbReference type="NCBI Taxonomy" id="2794352"/>
    <lineage>
        <taxon>Bacteria</taxon>
        <taxon>Bacillati</taxon>
        <taxon>Bacillota</taxon>
        <taxon>Bacilli</taxon>
        <taxon>Lactobacillales</taxon>
        <taxon>Enterococcaceae</taxon>
        <taxon>Enterococcus</taxon>
    </lineage>
</organism>
<comment type="caution">
    <text evidence="1">The sequence shown here is derived from an EMBL/GenBank/DDBJ whole genome shotgun (WGS) entry which is preliminary data.</text>
</comment>
<name>A0ABS4CKJ2_9ENTE</name>
<accession>A0ABS4CKJ2</accession>
<dbReference type="Proteomes" id="UP000673375">
    <property type="component" value="Unassembled WGS sequence"/>
</dbReference>
<evidence type="ECO:0000313" key="2">
    <source>
        <dbReference type="Proteomes" id="UP000673375"/>
    </source>
</evidence>
<dbReference type="RefSeq" id="WP_209557914.1">
    <property type="nucleotide sequence ID" value="NZ_JAEDXU010000006.1"/>
</dbReference>
<protein>
    <submittedName>
        <fullName evidence="1">Uncharacterized protein</fullName>
    </submittedName>
</protein>